<proteinExistence type="predicted"/>
<dbReference type="InterPro" id="IPR036691">
    <property type="entry name" value="Endo/exonu/phosph_ase_sf"/>
</dbReference>
<evidence type="ECO:0000313" key="2">
    <source>
        <dbReference type="Proteomes" id="UP001153076"/>
    </source>
</evidence>
<dbReference type="Proteomes" id="UP001153076">
    <property type="component" value="Unassembled WGS sequence"/>
</dbReference>
<dbReference type="OrthoDB" id="1742140at2759"/>
<protein>
    <submittedName>
        <fullName evidence="1">Uncharacterized protein</fullName>
    </submittedName>
</protein>
<dbReference type="EMBL" id="JAKOGI010000081">
    <property type="protein sequence ID" value="KAJ8445042.1"/>
    <property type="molecule type" value="Genomic_DNA"/>
</dbReference>
<organism evidence="1 2">
    <name type="scientific">Carnegiea gigantea</name>
    <dbReference type="NCBI Taxonomy" id="171969"/>
    <lineage>
        <taxon>Eukaryota</taxon>
        <taxon>Viridiplantae</taxon>
        <taxon>Streptophyta</taxon>
        <taxon>Embryophyta</taxon>
        <taxon>Tracheophyta</taxon>
        <taxon>Spermatophyta</taxon>
        <taxon>Magnoliopsida</taxon>
        <taxon>eudicotyledons</taxon>
        <taxon>Gunneridae</taxon>
        <taxon>Pentapetalae</taxon>
        <taxon>Caryophyllales</taxon>
        <taxon>Cactineae</taxon>
        <taxon>Cactaceae</taxon>
        <taxon>Cactoideae</taxon>
        <taxon>Echinocereeae</taxon>
        <taxon>Carnegiea</taxon>
    </lineage>
</organism>
<dbReference type="AlphaFoldDB" id="A0A9Q1KKS6"/>
<comment type="caution">
    <text evidence="1">The sequence shown here is derived from an EMBL/GenBank/DDBJ whole genome shotgun (WGS) entry which is preliminary data.</text>
</comment>
<dbReference type="PANTHER" id="PTHR33710">
    <property type="entry name" value="BNAC02G09200D PROTEIN"/>
    <property type="match status" value="1"/>
</dbReference>
<dbReference type="PANTHER" id="PTHR33710:SF64">
    <property type="entry name" value="ENDONUCLEASE_EXONUCLEASE_PHOSPHATASE DOMAIN-CONTAINING PROTEIN"/>
    <property type="match status" value="1"/>
</dbReference>
<gene>
    <name evidence="1" type="ORF">Cgig2_022562</name>
</gene>
<keyword evidence="2" id="KW-1185">Reference proteome</keyword>
<reference evidence="1" key="1">
    <citation type="submission" date="2022-04" db="EMBL/GenBank/DDBJ databases">
        <title>Carnegiea gigantea Genome sequencing and assembly v2.</title>
        <authorList>
            <person name="Copetti D."/>
            <person name="Sanderson M.J."/>
            <person name="Burquez A."/>
            <person name="Wojciechowski M.F."/>
        </authorList>
    </citation>
    <scope>NUCLEOTIDE SEQUENCE</scope>
    <source>
        <strain evidence="1">SGP5-SGP5p</strain>
        <tissue evidence="1">Aerial part</tissue>
    </source>
</reference>
<evidence type="ECO:0000313" key="1">
    <source>
        <dbReference type="EMBL" id="KAJ8445042.1"/>
    </source>
</evidence>
<sequence length="249" mass="29002">MTQGVQVDEEGFVPVTRRATARLSLRESIQHDITNSSRYEALIQPETVIQSPKKHPKGSSPNGDFNAVLYKGDRMGGNEIQDHEVQPFSACIYDCGLQEVRYKGPYYTWTNKTMWSRIDRALVNTFWFSKFDYGHVNYLDNILSGHTIMVVETTICLKPKRLFQFCEMWTRHTTFLPLIKSLTPDHISHPWQQLKSFLHNAQKALGKLNKDHFRDLRTQQELARGELQKTQLELLEHPTNPYVQHKEKT</sequence>
<dbReference type="Gene3D" id="3.60.10.10">
    <property type="entry name" value="Endonuclease/exonuclease/phosphatase"/>
    <property type="match status" value="1"/>
</dbReference>
<dbReference type="SUPFAM" id="SSF56219">
    <property type="entry name" value="DNase I-like"/>
    <property type="match status" value="1"/>
</dbReference>
<accession>A0A9Q1KKS6</accession>
<name>A0A9Q1KKS6_9CARY</name>